<protein>
    <submittedName>
        <fullName evidence="1">Uncharacterized protein</fullName>
    </submittedName>
</protein>
<sequence>TEFVIGHSGSTVPERSGVALSFCGRLAYQLGFIIPHSSLHRVGPLCKTLIDEIYQHIPDDLI</sequence>
<evidence type="ECO:0000313" key="2">
    <source>
        <dbReference type="Proteomes" id="UP000276506"/>
    </source>
</evidence>
<reference evidence="1 2" key="1">
    <citation type="submission" date="2018-10" db="EMBL/GenBank/DDBJ databases">
        <title>Transmission dynamics of multidrug resistant bacteria on intensive care unit surfaces.</title>
        <authorList>
            <person name="D'Souza A.W."/>
            <person name="Potter R.F."/>
            <person name="Wallace M."/>
            <person name="Shupe A."/>
            <person name="Patel S."/>
            <person name="Sun S."/>
            <person name="Gul D."/>
            <person name="Kwon J.H."/>
            <person name="Andleeb S."/>
            <person name="Burnham C.-A.D."/>
            <person name="Dantas G."/>
        </authorList>
    </citation>
    <scope>NUCLEOTIDE SEQUENCE [LARGE SCALE GENOMIC DNA]</scope>
    <source>
        <strain evidence="1 2">PX_177</strain>
    </source>
</reference>
<gene>
    <name evidence="1" type="ORF">EGJ28_22925</name>
</gene>
<name>A0A3R8TVG2_9GAMM</name>
<dbReference type="Proteomes" id="UP000276506">
    <property type="component" value="Unassembled WGS sequence"/>
</dbReference>
<feature type="non-terminal residue" evidence="1">
    <location>
        <position position="1"/>
    </location>
</feature>
<evidence type="ECO:0000313" key="1">
    <source>
        <dbReference type="EMBL" id="RRV04004.1"/>
    </source>
</evidence>
<comment type="caution">
    <text evidence="1">The sequence shown here is derived from an EMBL/GenBank/DDBJ whole genome shotgun (WGS) entry which is preliminary data.</text>
</comment>
<dbReference type="EMBL" id="RHQL01000026">
    <property type="protein sequence ID" value="RRV04004.1"/>
    <property type="molecule type" value="Genomic_DNA"/>
</dbReference>
<organism evidence="1 2">
    <name type="scientific">Stutzerimonas xanthomarina</name>
    <dbReference type="NCBI Taxonomy" id="271420"/>
    <lineage>
        <taxon>Bacteria</taxon>
        <taxon>Pseudomonadati</taxon>
        <taxon>Pseudomonadota</taxon>
        <taxon>Gammaproteobacteria</taxon>
        <taxon>Pseudomonadales</taxon>
        <taxon>Pseudomonadaceae</taxon>
        <taxon>Stutzerimonas</taxon>
    </lineage>
</organism>
<accession>A0A3R8TVG2</accession>
<proteinExistence type="predicted"/>
<dbReference type="AlphaFoldDB" id="A0A3R8TVG2"/>